<evidence type="ECO:0000256" key="1">
    <source>
        <dbReference type="SAM" id="MobiDB-lite"/>
    </source>
</evidence>
<gene>
    <name evidence="2" type="ORF">S03H2_19354</name>
</gene>
<reference evidence="2" key="1">
    <citation type="journal article" date="2014" name="Front. Microbiol.">
        <title>High frequency of phylogenetically diverse reductive dehalogenase-homologous genes in deep subseafloor sedimentary metagenomes.</title>
        <authorList>
            <person name="Kawai M."/>
            <person name="Futagami T."/>
            <person name="Toyoda A."/>
            <person name="Takaki Y."/>
            <person name="Nishi S."/>
            <person name="Hori S."/>
            <person name="Arai W."/>
            <person name="Tsubouchi T."/>
            <person name="Morono Y."/>
            <person name="Uchiyama I."/>
            <person name="Ito T."/>
            <person name="Fujiyama A."/>
            <person name="Inagaki F."/>
            <person name="Takami H."/>
        </authorList>
    </citation>
    <scope>NUCLEOTIDE SEQUENCE</scope>
    <source>
        <strain evidence="2">Expedition CK06-06</strain>
    </source>
</reference>
<dbReference type="EMBL" id="BARU01010103">
    <property type="protein sequence ID" value="GAH45041.1"/>
    <property type="molecule type" value="Genomic_DNA"/>
</dbReference>
<feature type="non-terminal residue" evidence="2">
    <location>
        <position position="144"/>
    </location>
</feature>
<dbReference type="PROSITE" id="PS51257">
    <property type="entry name" value="PROKAR_LIPOPROTEIN"/>
    <property type="match status" value="1"/>
</dbReference>
<comment type="caution">
    <text evidence="2">The sequence shown here is derived from an EMBL/GenBank/DDBJ whole genome shotgun (WGS) entry which is preliminary data.</text>
</comment>
<sequence length="144" mass="14661">MYKKIASLLIVSLITIIISACADSAQPAQTTAAATLEPILQTAAAMDVPLIVEPAIGADPSFDEKGGEIVAAITYPVVDTGQSTCYDASGAAATCPAEGDPSFGQDAQFSGNTPSYTDNADGTISDNVTGLMWQQSPDTNGDGK</sequence>
<feature type="compositionally biased region" description="Polar residues" evidence="1">
    <location>
        <begin position="105"/>
        <end position="118"/>
    </location>
</feature>
<accession>X1FHD2</accession>
<name>X1FHD2_9ZZZZ</name>
<dbReference type="AlphaFoldDB" id="X1FHD2"/>
<feature type="region of interest" description="Disordered" evidence="1">
    <location>
        <begin position="97"/>
        <end position="118"/>
    </location>
</feature>
<proteinExistence type="predicted"/>
<protein>
    <submittedName>
        <fullName evidence="2">Uncharacterized protein</fullName>
    </submittedName>
</protein>
<evidence type="ECO:0000313" key="2">
    <source>
        <dbReference type="EMBL" id="GAH45041.1"/>
    </source>
</evidence>
<organism evidence="2">
    <name type="scientific">marine sediment metagenome</name>
    <dbReference type="NCBI Taxonomy" id="412755"/>
    <lineage>
        <taxon>unclassified sequences</taxon>
        <taxon>metagenomes</taxon>
        <taxon>ecological metagenomes</taxon>
    </lineage>
</organism>